<dbReference type="RefSeq" id="WP_227623661.1">
    <property type="nucleotide sequence ID" value="NZ_JBBNIB010000117.1"/>
</dbReference>
<evidence type="ECO:0000313" key="5">
    <source>
        <dbReference type="EMBL" id="MEQ2688045.1"/>
    </source>
</evidence>
<dbReference type="InterPro" id="IPR000160">
    <property type="entry name" value="GGDEF_dom"/>
</dbReference>
<comment type="subcellular location">
    <subcellularLocation>
        <location evidence="1">Cell membrane</location>
    </subcellularLocation>
</comment>
<dbReference type="SUPFAM" id="SSF64182">
    <property type="entry name" value="DHH phosphoesterases"/>
    <property type="match status" value="1"/>
</dbReference>
<keyword evidence="1 3" id="KW-0472">Membrane</keyword>
<keyword evidence="3" id="KW-0812">Transmembrane</keyword>
<dbReference type="EC" id="3.1.4.-" evidence="1"/>
<reference evidence="5 6" key="1">
    <citation type="submission" date="2024-04" db="EMBL/GenBank/DDBJ databases">
        <title>Human intestinal bacterial collection.</title>
        <authorList>
            <person name="Pauvert C."/>
            <person name="Hitch T.C.A."/>
            <person name="Clavel T."/>
        </authorList>
    </citation>
    <scope>NUCLEOTIDE SEQUENCE [LARGE SCALE GENOMIC DNA]</scope>
    <source>
        <strain evidence="5 6">CLA-AA-H236</strain>
    </source>
</reference>
<accession>A0ABV1INC1</accession>
<keyword evidence="3" id="KW-1133">Transmembrane helix</keyword>
<evidence type="ECO:0000259" key="4">
    <source>
        <dbReference type="PROSITE" id="PS50887"/>
    </source>
</evidence>
<dbReference type="InterPro" id="IPR001667">
    <property type="entry name" value="DDH_dom"/>
</dbReference>
<feature type="domain" description="GGDEF" evidence="4">
    <location>
        <begin position="177"/>
        <end position="303"/>
    </location>
</feature>
<comment type="function">
    <text evidence="1">Has phosphodiesterase (PDE) activity against cyclic-di-AMP (c-di-AMP).</text>
</comment>
<comment type="catalytic activity">
    <reaction evidence="1">
        <text>3',3'-c-di-AMP + H2O = 5'-O-phosphonoadenylyl-(3'-&gt;5')-adenosine + H(+)</text>
        <dbReference type="Rhea" id="RHEA:54420"/>
        <dbReference type="ChEBI" id="CHEBI:15377"/>
        <dbReference type="ChEBI" id="CHEBI:15378"/>
        <dbReference type="ChEBI" id="CHEBI:71500"/>
        <dbReference type="ChEBI" id="CHEBI:138171"/>
    </reaction>
</comment>
<feature type="region of interest" description="Disordered" evidence="2">
    <location>
        <begin position="647"/>
        <end position="668"/>
    </location>
</feature>
<dbReference type="Gene3D" id="3.10.310.30">
    <property type="match status" value="1"/>
</dbReference>
<name>A0ABV1INC1_9FIRM</name>
<protein>
    <recommendedName>
        <fullName evidence="1">Cyclic-di-AMP phosphodiesterase</fullName>
        <ecNumber evidence="1">3.1.4.-</ecNumber>
    </recommendedName>
</protein>
<feature type="transmembrane region" description="Helical" evidence="3">
    <location>
        <begin position="33"/>
        <end position="52"/>
    </location>
</feature>
<dbReference type="Pfam" id="PF24898">
    <property type="entry name" value="GGDEF_GdpP"/>
    <property type="match status" value="1"/>
</dbReference>
<dbReference type="InterPro" id="IPR051319">
    <property type="entry name" value="Oligoribo/pAp-PDE_c-di-AMP_PDE"/>
</dbReference>
<keyword evidence="1" id="KW-0378">Hydrolase</keyword>
<sequence length="668" mass="73157">MKQKPRWTLEMLTAALAVLCALLVLVLLVQRPAIWPVLVVLAVLWFALFGVFRYRVRSWVARWVCGGSFEKSKTQFSLEPLSQPAALLSGETVLWYNTEFRTRLMKGEALLVPRVQKVLPGLDLQEARKVSGQLLNLADGVWNAHSSTVPGEAESMTLLVLNEETALRKVEAEYKASRPGYLVFLVDGYDDVFSDMLDSERARLLEGINRVLEDMIGRGTGFLRRVASGRYIAVVEERQLEQFAKRGYDVLDKIRALDPSVNLSISIGIGRGAKTLREAQDMAVQALDMAQGRGGDQAAEMTPDGFTFYGGVSHGVEKRSKVRSRIVADQLVKLIKEADHVVIMGHRMSDLDAIGSAEGVLRICKICDVPAVIAVRRDATLAGSLINALIAAGQEDDFIDPKGALPIISQRTLCIVVDTYQLGLVESREILEKCGKVAVIDHHRKGVGFIEKADLVCHEPYASSASELVTEFLQYVGDRDDKPNRIEAEGLLSGIMLDTRDFTLHTGVRTFEAAAALRRYGAETEHVRQLFDVSMVEYTTKARLVSEAQMYRGCAITVSGEVAPEARVAIAQAANDLLTIQNVEASFVAVQVGGGVNISARSLGAVNVQVIMESLGGGGHQTMAAAQLKHITPEAAHSRIQTAIDQYREAQKKSGLESGSEQKKKDKQ</sequence>
<dbReference type="InterPro" id="IPR003156">
    <property type="entry name" value="DHHA1_dom"/>
</dbReference>
<comment type="caution">
    <text evidence="5">The sequence shown here is derived from an EMBL/GenBank/DDBJ whole genome shotgun (WGS) entry which is preliminary data.</text>
</comment>
<gene>
    <name evidence="5" type="ORF">AAAU72_07645</name>
</gene>
<dbReference type="EMBL" id="JBBNIB010000117">
    <property type="protein sequence ID" value="MEQ2688045.1"/>
    <property type="molecule type" value="Genomic_DNA"/>
</dbReference>
<evidence type="ECO:0000256" key="2">
    <source>
        <dbReference type="SAM" id="MobiDB-lite"/>
    </source>
</evidence>
<dbReference type="Proteomes" id="UP001439984">
    <property type="component" value="Unassembled WGS sequence"/>
</dbReference>
<evidence type="ECO:0000256" key="3">
    <source>
        <dbReference type="SAM" id="Phobius"/>
    </source>
</evidence>
<dbReference type="Pfam" id="PF01368">
    <property type="entry name" value="DHH"/>
    <property type="match status" value="1"/>
</dbReference>
<keyword evidence="6" id="KW-1185">Reference proteome</keyword>
<comment type="similarity">
    <text evidence="1">Belongs to the GdpP/PdeA phosphodiesterase family.</text>
</comment>
<dbReference type="InterPro" id="IPR038763">
    <property type="entry name" value="DHH_sf"/>
</dbReference>
<dbReference type="PANTHER" id="PTHR47618">
    <property type="entry name" value="BIFUNCTIONAL OLIGORIBONUCLEASE AND PAP PHOSPHATASE NRNA"/>
    <property type="match status" value="1"/>
</dbReference>
<dbReference type="Pfam" id="PF02272">
    <property type="entry name" value="DHHA1"/>
    <property type="match status" value="1"/>
</dbReference>
<evidence type="ECO:0000256" key="1">
    <source>
        <dbReference type="PIRNR" id="PIRNR026583"/>
    </source>
</evidence>
<dbReference type="PIRSF" id="PIRSF026583">
    <property type="entry name" value="YybT"/>
    <property type="match status" value="1"/>
</dbReference>
<dbReference type="PANTHER" id="PTHR47618:SF2">
    <property type="entry name" value="CYCLIC-DI-AMP PHOSPHODIESTERASE GDPP"/>
    <property type="match status" value="1"/>
</dbReference>
<feature type="transmembrane region" description="Helical" evidence="3">
    <location>
        <begin position="7"/>
        <end position="27"/>
    </location>
</feature>
<dbReference type="InterPro" id="IPR014528">
    <property type="entry name" value="GdpP/PdeA"/>
</dbReference>
<keyword evidence="1" id="KW-1003">Cell membrane</keyword>
<evidence type="ECO:0000313" key="6">
    <source>
        <dbReference type="Proteomes" id="UP001439984"/>
    </source>
</evidence>
<dbReference type="PROSITE" id="PS50887">
    <property type="entry name" value="GGDEF"/>
    <property type="match status" value="1"/>
</dbReference>
<organism evidence="5 6">
    <name type="scientific">Faecalibacterium longum</name>
    <dbReference type="NCBI Taxonomy" id="1851428"/>
    <lineage>
        <taxon>Bacteria</taxon>
        <taxon>Bacillati</taxon>
        <taxon>Bacillota</taxon>
        <taxon>Clostridia</taxon>
        <taxon>Eubacteriales</taxon>
        <taxon>Oscillospiraceae</taxon>
        <taxon>Faecalibacterium</taxon>
    </lineage>
</organism>
<proteinExistence type="inferred from homology"/>
<dbReference type="Gene3D" id="3.90.1640.10">
    <property type="entry name" value="inorganic pyrophosphatase (n-terminal core)"/>
    <property type="match status" value="1"/>
</dbReference>